<keyword evidence="1 2" id="KW-0413">Isomerase</keyword>
<dbReference type="Pfam" id="PF01261">
    <property type="entry name" value="AP_endonuc_2"/>
    <property type="match status" value="1"/>
</dbReference>
<dbReference type="Proteomes" id="UP001239462">
    <property type="component" value="Unassembled WGS sequence"/>
</dbReference>
<proteinExistence type="inferred from homology"/>
<dbReference type="InterPro" id="IPR036237">
    <property type="entry name" value="Xyl_isomerase-like_sf"/>
</dbReference>
<evidence type="ECO:0000259" key="3">
    <source>
        <dbReference type="Pfam" id="PF01261"/>
    </source>
</evidence>
<organism evidence="4 5">
    <name type="scientific">Roseiconus lacunae</name>
    <dbReference type="NCBI Taxonomy" id="2605694"/>
    <lineage>
        <taxon>Bacteria</taxon>
        <taxon>Pseudomonadati</taxon>
        <taxon>Planctomycetota</taxon>
        <taxon>Planctomycetia</taxon>
        <taxon>Pirellulales</taxon>
        <taxon>Pirellulaceae</taxon>
        <taxon>Roseiconus</taxon>
    </lineage>
</organism>
<evidence type="ECO:0000313" key="4">
    <source>
        <dbReference type="EMBL" id="MDM4014004.1"/>
    </source>
</evidence>
<dbReference type="RefSeq" id="WP_230780263.1">
    <property type="nucleotide sequence ID" value="NZ_CP141221.1"/>
</dbReference>
<comment type="similarity">
    <text evidence="2">Belongs to the hyi family.</text>
</comment>
<name>A0ABT7PBZ5_9BACT</name>
<accession>A0ABT7PBZ5</accession>
<dbReference type="PANTHER" id="PTHR43489">
    <property type="entry name" value="ISOMERASE"/>
    <property type="match status" value="1"/>
</dbReference>
<protein>
    <submittedName>
        <fullName evidence="4">TIM barrel protein</fullName>
    </submittedName>
</protein>
<dbReference type="InterPro" id="IPR013022">
    <property type="entry name" value="Xyl_isomerase-like_TIM-brl"/>
</dbReference>
<evidence type="ECO:0000256" key="2">
    <source>
        <dbReference type="PIRNR" id="PIRNR006241"/>
    </source>
</evidence>
<comment type="caution">
    <text evidence="4">The sequence shown here is derived from an EMBL/GenBank/DDBJ whole genome shotgun (WGS) entry which is preliminary data.</text>
</comment>
<dbReference type="PIRSF" id="PIRSF006241">
    <property type="entry name" value="HyI"/>
    <property type="match status" value="1"/>
</dbReference>
<evidence type="ECO:0000313" key="5">
    <source>
        <dbReference type="Proteomes" id="UP001239462"/>
    </source>
</evidence>
<dbReference type="EMBL" id="JASZZN010000001">
    <property type="protein sequence ID" value="MDM4014004.1"/>
    <property type="molecule type" value="Genomic_DNA"/>
</dbReference>
<evidence type="ECO:0000256" key="1">
    <source>
        <dbReference type="ARBA" id="ARBA00023235"/>
    </source>
</evidence>
<keyword evidence="5" id="KW-1185">Reference proteome</keyword>
<dbReference type="InterPro" id="IPR026040">
    <property type="entry name" value="HyI-like"/>
</dbReference>
<feature type="domain" description="Xylose isomerase-like TIM barrel" evidence="3">
    <location>
        <begin position="76"/>
        <end position="282"/>
    </location>
</feature>
<dbReference type="InterPro" id="IPR050417">
    <property type="entry name" value="Sugar_Epim/Isomerase"/>
</dbReference>
<dbReference type="Gene3D" id="3.20.20.150">
    <property type="entry name" value="Divalent-metal-dependent TIM barrel enzymes"/>
    <property type="match status" value="1"/>
</dbReference>
<dbReference type="SUPFAM" id="SSF51658">
    <property type="entry name" value="Xylose isomerase-like"/>
    <property type="match status" value="1"/>
</dbReference>
<gene>
    <name evidence="4" type="ORF">QTN89_01090</name>
</gene>
<dbReference type="PANTHER" id="PTHR43489:SF3">
    <property type="entry name" value="XYLOSE ISOMERASE DOMAIN PROTEIN TIM BARREL"/>
    <property type="match status" value="1"/>
</dbReference>
<sequence>MKRRQFISQAVAAVAATSLARPRHLWAQETSETGSRPANHIRQSIMGWCFQPMDMLELAQHCKRIGLEAMEGIDSKLYDQVTDMGLKISLVGSHGFAKGPIDPDNHAEVESKLRKSIDLAVKYNAPAVITFTGMKQQGINDAAARKNCLDCWKRVIPYAEEKGITLVLEHLNSKAHLNPDGSVHPMKGHPGYWGDDVHLCAELINELGSERFKLLFDIYHVQIMNGDLIANLRRYQSIIGHYHTAGNPGRRELDERNEINYPAVMRAILDTGYTGYVAQEFIPTSDNPIDSLEQAYQVCDV</sequence>
<reference evidence="4 5" key="1">
    <citation type="submission" date="2023-06" db="EMBL/GenBank/DDBJ databases">
        <title>Roseiconus lacunae JC819 isolated from Gulf of Mannar region, Tamil Nadu.</title>
        <authorList>
            <person name="Pk S."/>
            <person name="Ch S."/>
            <person name="Ch V.R."/>
        </authorList>
    </citation>
    <scope>NUCLEOTIDE SEQUENCE [LARGE SCALE GENOMIC DNA]</scope>
    <source>
        <strain evidence="4 5">JC819</strain>
    </source>
</reference>